<dbReference type="OrthoDB" id="9804305at2"/>
<feature type="region of interest" description="Disordered" evidence="10">
    <location>
        <begin position="702"/>
        <end position="753"/>
    </location>
</feature>
<proteinExistence type="inferred from homology"/>
<dbReference type="PROSITE" id="PS50126">
    <property type="entry name" value="S1"/>
    <property type="match status" value="1"/>
</dbReference>
<keyword evidence="3 9" id="KW-0963">Cytoplasm</keyword>
<dbReference type="InterPro" id="IPR020568">
    <property type="entry name" value="Ribosomal_Su5_D2-typ_SF"/>
</dbReference>
<evidence type="ECO:0000256" key="5">
    <source>
        <dbReference type="ARBA" id="ARBA00022695"/>
    </source>
</evidence>
<dbReference type="SUPFAM" id="SSF46915">
    <property type="entry name" value="Polynucleotide phosphorylase/guanosine pentaphosphate synthase (PNPase/GPSI), domain 3"/>
    <property type="match status" value="1"/>
</dbReference>
<dbReference type="RefSeq" id="WP_075074455.1">
    <property type="nucleotide sequence ID" value="NZ_DF967972.1"/>
</dbReference>
<protein>
    <recommendedName>
        <fullName evidence="9">Polyribonucleotide nucleotidyltransferase</fullName>
        <ecNumber evidence="9">2.7.7.8</ecNumber>
    </recommendedName>
    <alternativeName>
        <fullName evidence="9">Polynucleotide phosphorylase</fullName>
        <shortName evidence="9">PNPase</shortName>
    </alternativeName>
</protein>
<gene>
    <name evidence="9" type="primary">pnp</name>
    <name evidence="12" type="ORF">LARV_03053</name>
</gene>
<evidence type="ECO:0000256" key="7">
    <source>
        <dbReference type="ARBA" id="ARBA00022842"/>
    </source>
</evidence>
<evidence type="ECO:0000256" key="8">
    <source>
        <dbReference type="ARBA" id="ARBA00022884"/>
    </source>
</evidence>
<dbReference type="NCBIfam" id="NF008805">
    <property type="entry name" value="PRK11824.1"/>
    <property type="match status" value="1"/>
</dbReference>
<dbReference type="FunFam" id="2.40.50.140:FF:000023">
    <property type="entry name" value="Polyribonucleotide nucleotidyltransferase"/>
    <property type="match status" value="1"/>
</dbReference>
<dbReference type="Gene3D" id="3.30.1370.10">
    <property type="entry name" value="K Homology domain, type 1"/>
    <property type="match status" value="1"/>
</dbReference>
<evidence type="ECO:0000256" key="4">
    <source>
        <dbReference type="ARBA" id="ARBA00022679"/>
    </source>
</evidence>
<dbReference type="AlphaFoldDB" id="A0A0S7BN65"/>
<dbReference type="InterPro" id="IPR036456">
    <property type="entry name" value="PNPase_PH_RNA-bd_sf"/>
</dbReference>
<comment type="catalytic activity">
    <reaction evidence="9">
        <text>RNA(n+1) + phosphate = RNA(n) + a ribonucleoside 5'-diphosphate</text>
        <dbReference type="Rhea" id="RHEA:22096"/>
        <dbReference type="Rhea" id="RHEA-COMP:14527"/>
        <dbReference type="Rhea" id="RHEA-COMP:17342"/>
        <dbReference type="ChEBI" id="CHEBI:43474"/>
        <dbReference type="ChEBI" id="CHEBI:57930"/>
        <dbReference type="ChEBI" id="CHEBI:140395"/>
        <dbReference type="EC" id="2.7.7.8"/>
    </reaction>
</comment>
<dbReference type="Pfam" id="PF00575">
    <property type="entry name" value="S1"/>
    <property type="match status" value="1"/>
</dbReference>
<keyword evidence="5 9" id="KW-0548">Nucleotidyltransferase</keyword>
<feature type="binding site" evidence="9">
    <location>
        <position position="497"/>
    </location>
    <ligand>
        <name>Mg(2+)</name>
        <dbReference type="ChEBI" id="CHEBI:18420"/>
    </ligand>
</feature>
<dbReference type="GO" id="GO:0000287">
    <property type="term" value="F:magnesium ion binding"/>
    <property type="evidence" value="ECO:0007669"/>
    <property type="project" value="UniProtKB-UniRule"/>
</dbReference>
<evidence type="ECO:0000256" key="10">
    <source>
        <dbReference type="SAM" id="MobiDB-lite"/>
    </source>
</evidence>
<feature type="binding site" evidence="9">
    <location>
        <position position="491"/>
    </location>
    <ligand>
        <name>Mg(2+)</name>
        <dbReference type="ChEBI" id="CHEBI:18420"/>
    </ligand>
</feature>
<comment type="cofactor">
    <cofactor evidence="9">
        <name>Mg(2+)</name>
        <dbReference type="ChEBI" id="CHEBI:18420"/>
    </cofactor>
</comment>
<dbReference type="InterPro" id="IPR004088">
    <property type="entry name" value="KH_dom_type_1"/>
</dbReference>
<dbReference type="PIRSF" id="PIRSF005499">
    <property type="entry name" value="PNPase"/>
    <property type="match status" value="1"/>
</dbReference>
<name>A0A0S7BN65_9CHLR</name>
<dbReference type="FunFam" id="3.30.1370.10:FF:000001">
    <property type="entry name" value="Polyribonucleotide nucleotidyltransferase"/>
    <property type="match status" value="1"/>
</dbReference>
<dbReference type="InterPro" id="IPR036612">
    <property type="entry name" value="KH_dom_type_1_sf"/>
</dbReference>
<dbReference type="SUPFAM" id="SSF50249">
    <property type="entry name" value="Nucleic acid-binding proteins"/>
    <property type="match status" value="1"/>
</dbReference>
<sequence>MLSEPKSYTTLVGGRPVTLETGKLAGQAGGSVTIRLGDSIIFAAATMSAQPRLGGDFFPLTVEYEERMYAGGRIPGSFFRREGRPSEDAILVARLCDRPLRPLFNQDMRNEVQVIMFPISADAENPLDIMAINAASAAIIISDIPWGGPVGAVRVARLDGNFVANPTYDQMERSDLDLRIAGTRDAILMVECGSKIIDEDTMVKALSFGHQALQPMIDLQLQMAAEIGKPKREVEIFSVDPELVEQVCKRAEAELNTIMDNNHGKHELSDALDVLGEQVVKEIAGEGETLDESKVEPVKQAYHEAYRRVVRSRIIDRHIRPDGRDLTEIRPISCDVDISPVAHGSGLFTRGETQVLTLATLGTPKEAQEIDSLTPIDTKRYIHHYNFPPYSTGEVKMLRGQSRREIGHGALAERALVPVIPEEATFPYTLRLVSEVLSSNGSSSMASVCGSTLALMDCGVPIKAPVAGIAMGLVKEGDKYVILTDIQGAEDHDGDMDFKVAGTSEGITALQMDIKVGGISAKVMSEALEQARKARLEILTKIQAVIPAPRPDLKPHAPRITIIKVPVDKIGAIIGPGGKMIRAIQEETDTKIDIQDDGSVFISATNGDNSARAQERIEALTETPQVGRIYTGKVVRITDFGAFIEILPNIDGMVHISQLDSERVNKVEDVVQLGDEVTVMVTGIDDAGKIRLSRQAVLEGWTAEEAQSHDRPRSGGRPGGDRGGRGGDRGDSRGGRGGDSRGGGDRDRFGGRR</sequence>
<evidence type="ECO:0000256" key="6">
    <source>
        <dbReference type="ARBA" id="ARBA00022723"/>
    </source>
</evidence>
<dbReference type="CDD" id="cd11363">
    <property type="entry name" value="RNase_PH_PNPase_1"/>
    <property type="match status" value="1"/>
</dbReference>
<comment type="function">
    <text evidence="9">Involved in mRNA degradation. Catalyzes the phosphorolysis of single-stranded polyribonucleotides processively in the 3'- to 5'-direction.</text>
</comment>
<evidence type="ECO:0000259" key="11">
    <source>
        <dbReference type="PROSITE" id="PS50126"/>
    </source>
</evidence>
<evidence type="ECO:0000313" key="13">
    <source>
        <dbReference type="Proteomes" id="UP000055060"/>
    </source>
</evidence>
<dbReference type="InterPro" id="IPR015847">
    <property type="entry name" value="ExoRNase_PH_dom2"/>
</dbReference>
<feature type="compositionally biased region" description="Basic and acidic residues" evidence="10">
    <location>
        <begin position="706"/>
        <end position="753"/>
    </location>
</feature>
<keyword evidence="4 9" id="KW-0808">Transferase</keyword>
<keyword evidence="13" id="KW-1185">Reference proteome</keyword>
<dbReference type="PANTHER" id="PTHR11252">
    <property type="entry name" value="POLYRIBONUCLEOTIDE NUCLEOTIDYLTRANSFERASE"/>
    <property type="match status" value="1"/>
</dbReference>
<dbReference type="InterPro" id="IPR003029">
    <property type="entry name" value="S1_domain"/>
</dbReference>
<dbReference type="GO" id="GO:0003723">
    <property type="term" value="F:RNA binding"/>
    <property type="evidence" value="ECO:0007669"/>
    <property type="project" value="UniProtKB-UniRule"/>
</dbReference>
<dbReference type="GO" id="GO:0006396">
    <property type="term" value="P:RNA processing"/>
    <property type="evidence" value="ECO:0007669"/>
    <property type="project" value="InterPro"/>
</dbReference>
<dbReference type="FunFam" id="3.30.230.70:FF:000001">
    <property type="entry name" value="Polyribonucleotide nucleotidyltransferase"/>
    <property type="match status" value="1"/>
</dbReference>
<dbReference type="CDD" id="cd04472">
    <property type="entry name" value="S1_PNPase"/>
    <property type="match status" value="1"/>
</dbReference>
<dbReference type="Pfam" id="PF03725">
    <property type="entry name" value="RNase_PH_C"/>
    <property type="match status" value="2"/>
</dbReference>
<dbReference type="HAMAP" id="MF_01595">
    <property type="entry name" value="PNPase"/>
    <property type="match status" value="1"/>
</dbReference>
<dbReference type="GO" id="GO:0000175">
    <property type="term" value="F:3'-5'-RNA exonuclease activity"/>
    <property type="evidence" value="ECO:0007669"/>
    <property type="project" value="TreeGrafter"/>
</dbReference>
<accession>A0A0S7BN65</accession>
<dbReference type="Gene3D" id="3.30.230.70">
    <property type="entry name" value="GHMP Kinase, N-terminal domain"/>
    <property type="match status" value="2"/>
</dbReference>
<organism evidence="12">
    <name type="scientific">Longilinea arvoryzae</name>
    <dbReference type="NCBI Taxonomy" id="360412"/>
    <lineage>
        <taxon>Bacteria</taxon>
        <taxon>Bacillati</taxon>
        <taxon>Chloroflexota</taxon>
        <taxon>Anaerolineae</taxon>
        <taxon>Anaerolineales</taxon>
        <taxon>Anaerolineaceae</taxon>
        <taxon>Longilinea</taxon>
    </lineage>
</organism>
<dbReference type="GO" id="GO:0006402">
    <property type="term" value="P:mRNA catabolic process"/>
    <property type="evidence" value="ECO:0007669"/>
    <property type="project" value="UniProtKB-UniRule"/>
</dbReference>
<evidence type="ECO:0000256" key="3">
    <source>
        <dbReference type="ARBA" id="ARBA00022490"/>
    </source>
</evidence>
<dbReference type="NCBIfam" id="TIGR03591">
    <property type="entry name" value="polynuc_phos"/>
    <property type="match status" value="1"/>
</dbReference>
<dbReference type="InterPro" id="IPR012162">
    <property type="entry name" value="PNPase"/>
</dbReference>
<dbReference type="EC" id="2.7.7.8" evidence="9"/>
<dbReference type="PROSITE" id="PS50084">
    <property type="entry name" value="KH_TYPE_1"/>
    <property type="match status" value="1"/>
</dbReference>
<dbReference type="EMBL" id="DF967972">
    <property type="protein sequence ID" value="GAP15269.1"/>
    <property type="molecule type" value="Genomic_DNA"/>
</dbReference>
<feature type="domain" description="S1 motif" evidence="11">
    <location>
        <begin position="627"/>
        <end position="695"/>
    </location>
</feature>
<dbReference type="InterPro" id="IPR027408">
    <property type="entry name" value="PNPase/RNase_PH_dom_sf"/>
</dbReference>
<dbReference type="InterPro" id="IPR015848">
    <property type="entry name" value="PNPase_PH_RNA-bd_bac/org-type"/>
</dbReference>
<reference evidence="12" key="1">
    <citation type="submission" date="2015-07" db="EMBL/GenBank/DDBJ databases">
        <title>Draft Genome Sequences of Anaerolinea thermolimosa IMO-1, Bellilinea caldifistulae GOMI-1, Leptolinea tardivitalis YMTK-2, Levilinea saccharolytica KIBI-1,Longilinea arvoryzae KOME-1, Previously Described as Members of the Anaerolineaceae (Chloroflexi).</title>
        <authorList>
            <person name="Sekiguchi Y."/>
            <person name="Ohashi A."/>
            <person name="Matsuura N."/>
            <person name="Tourlousse M.D."/>
        </authorList>
    </citation>
    <scope>NUCLEOTIDE SEQUENCE [LARGE SCALE GENOMIC DNA]</scope>
    <source>
        <strain evidence="12">KOME-1</strain>
    </source>
</reference>
<dbReference type="SUPFAM" id="SSF54211">
    <property type="entry name" value="Ribosomal protein S5 domain 2-like"/>
    <property type="match status" value="2"/>
</dbReference>
<dbReference type="GO" id="GO:0005829">
    <property type="term" value="C:cytosol"/>
    <property type="evidence" value="ECO:0007669"/>
    <property type="project" value="TreeGrafter"/>
</dbReference>
<evidence type="ECO:0000256" key="2">
    <source>
        <dbReference type="ARBA" id="ARBA00007404"/>
    </source>
</evidence>
<dbReference type="STRING" id="360412.LARV_03053"/>
<dbReference type="CDD" id="cd02393">
    <property type="entry name" value="KH-I_PNPase"/>
    <property type="match status" value="1"/>
</dbReference>
<dbReference type="Proteomes" id="UP000055060">
    <property type="component" value="Unassembled WGS sequence"/>
</dbReference>
<dbReference type="SMART" id="SM00322">
    <property type="entry name" value="KH"/>
    <property type="match status" value="1"/>
</dbReference>
<dbReference type="InterPro" id="IPR004087">
    <property type="entry name" value="KH_dom"/>
</dbReference>
<dbReference type="Pfam" id="PF01138">
    <property type="entry name" value="RNase_PH"/>
    <property type="match status" value="2"/>
</dbReference>
<keyword evidence="7 9" id="KW-0460">Magnesium</keyword>
<comment type="subcellular location">
    <subcellularLocation>
        <location evidence="1 9">Cytoplasm</location>
    </subcellularLocation>
</comment>
<evidence type="ECO:0000256" key="1">
    <source>
        <dbReference type="ARBA" id="ARBA00004496"/>
    </source>
</evidence>
<dbReference type="Pfam" id="PF03726">
    <property type="entry name" value="PNPase"/>
    <property type="match status" value="1"/>
</dbReference>
<dbReference type="SUPFAM" id="SSF54791">
    <property type="entry name" value="Eukaryotic type KH-domain (KH-domain type I)"/>
    <property type="match status" value="1"/>
</dbReference>
<comment type="similarity">
    <text evidence="2 9">Belongs to the polyribonucleotide nucleotidyltransferase family.</text>
</comment>
<dbReference type="SUPFAM" id="SSF55666">
    <property type="entry name" value="Ribonuclease PH domain 2-like"/>
    <property type="match status" value="2"/>
</dbReference>
<dbReference type="FunFam" id="3.30.230.70:FF:000002">
    <property type="entry name" value="Polyribonucleotide nucleotidyltransferase"/>
    <property type="match status" value="1"/>
</dbReference>
<dbReference type="GO" id="GO:0004654">
    <property type="term" value="F:polyribonucleotide nucleotidyltransferase activity"/>
    <property type="evidence" value="ECO:0007669"/>
    <property type="project" value="UniProtKB-UniRule"/>
</dbReference>
<keyword evidence="6 9" id="KW-0479">Metal-binding</keyword>
<evidence type="ECO:0000313" key="12">
    <source>
        <dbReference type="EMBL" id="GAP15269.1"/>
    </source>
</evidence>
<dbReference type="Gene3D" id="2.40.50.140">
    <property type="entry name" value="Nucleic acid-binding proteins"/>
    <property type="match status" value="1"/>
</dbReference>
<keyword evidence="8 9" id="KW-0694">RNA-binding</keyword>
<dbReference type="InterPro" id="IPR036345">
    <property type="entry name" value="ExoRNase_PH_dom2_sf"/>
</dbReference>
<dbReference type="InterPro" id="IPR012340">
    <property type="entry name" value="NA-bd_OB-fold"/>
</dbReference>
<dbReference type="InterPro" id="IPR001247">
    <property type="entry name" value="ExoRNase_PH_dom1"/>
</dbReference>
<evidence type="ECO:0000256" key="9">
    <source>
        <dbReference type="HAMAP-Rule" id="MF_01595"/>
    </source>
</evidence>
<dbReference type="Pfam" id="PF00013">
    <property type="entry name" value="KH_1"/>
    <property type="match status" value="1"/>
</dbReference>
<dbReference type="PANTHER" id="PTHR11252:SF0">
    <property type="entry name" value="POLYRIBONUCLEOTIDE NUCLEOTIDYLTRANSFERASE 1, MITOCHONDRIAL"/>
    <property type="match status" value="1"/>
</dbReference>
<dbReference type="CDD" id="cd11364">
    <property type="entry name" value="RNase_PH_PNPase_2"/>
    <property type="match status" value="1"/>
</dbReference>
<dbReference type="SMART" id="SM00316">
    <property type="entry name" value="S1"/>
    <property type="match status" value="1"/>
</dbReference>